<dbReference type="InterPro" id="IPR012392">
    <property type="entry name" value="3-ktacl-CoA_syn"/>
</dbReference>
<gene>
    <name evidence="1" type="ORF">MUK42_33981</name>
</gene>
<dbReference type="GO" id="GO:0016747">
    <property type="term" value="F:acyltransferase activity, transferring groups other than amino-acyl groups"/>
    <property type="evidence" value="ECO:0007669"/>
    <property type="project" value="InterPro"/>
</dbReference>
<dbReference type="AlphaFoldDB" id="A0A9E7FUC1"/>
<dbReference type="GO" id="GO:0006633">
    <property type="term" value="P:fatty acid biosynthetic process"/>
    <property type="evidence" value="ECO:0007669"/>
    <property type="project" value="InterPro"/>
</dbReference>
<dbReference type="SUPFAM" id="SSF53901">
    <property type="entry name" value="Thiolase-like"/>
    <property type="match status" value="1"/>
</dbReference>
<dbReference type="Proteomes" id="UP001055439">
    <property type="component" value="Chromosome 5"/>
</dbReference>
<name>A0A9E7FUC1_9LILI</name>
<dbReference type="PANTHER" id="PTHR31561">
    <property type="entry name" value="3-KETOACYL-COA SYNTHASE"/>
    <property type="match status" value="1"/>
</dbReference>
<sequence>MALHRFRNTSSSSLLYDPSYCEAKGRMSRGDGVWPIAFASGFKCNSAVWWRHSSRQSTSSDTTEKHVCRVTY</sequence>
<organism evidence="1 2">
    <name type="scientific">Musa troglodytarum</name>
    <name type="common">fe'i banana</name>
    <dbReference type="NCBI Taxonomy" id="320322"/>
    <lineage>
        <taxon>Eukaryota</taxon>
        <taxon>Viridiplantae</taxon>
        <taxon>Streptophyta</taxon>
        <taxon>Embryophyta</taxon>
        <taxon>Tracheophyta</taxon>
        <taxon>Spermatophyta</taxon>
        <taxon>Magnoliopsida</taxon>
        <taxon>Liliopsida</taxon>
        <taxon>Zingiberales</taxon>
        <taxon>Musaceae</taxon>
        <taxon>Musa</taxon>
    </lineage>
</organism>
<reference evidence="1" key="1">
    <citation type="submission" date="2022-05" db="EMBL/GenBank/DDBJ databases">
        <title>The Musa troglodytarum L. genome provides insights into the mechanism of non-climacteric behaviour and enrichment of carotenoids.</title>
        <authorList>
            <person name="Wang J."/>
        </authorList>
    </citation>
    <scope>NUCLEOTIDE SEQUENCE</scope>
    <source>
        <tissue evidence="1">Leaf</tissue>
    </source>
</reference>
<protein>
    <submittedName>
        <fullName evidence="1">3-ketoacyl-coa synthase</fullName>
    </submittedName>
</protein>
<keyword evidence="2" id="KW-1185">Reference proteome</keyword>
<dbReference type="GO" id="GO:0016020">
    <property type="term" value="C:membrane"/>
    <property type="evidence" value="ECO:0007669"/>
    <property type="project" value="InterPro"/>
</dbReference>
<dbReference type="InterPro" id="IPR016039">
    <property type="entry name" value="Thiolase-like"/>
</dbReference>
<dbReference type="EMBL" id="CP097507">
    <property type="protein sequence ID" value="URE03121.1"/>
    <property type="molecule type" value="Genomic_DNA"/>
</dbReference>
<proteinExistence type="predicted"/>
<accession>A0A9E7FUC1</accession>
<dbReference type="OrthoDB" id="676756at2759"/>
<dbReference type="Gene3D" id="3.40.47.10">
    <property type="match status" value="1"/>
</dbReference>
<evidence type="ECO:0000313" key="1">
    <source>
        <dbReference type="EMBL" id="URE03121.1"/>
    </source>
</evidence>
<evidence type="ECO:0000313" key="2">
    <source>
        <dbReference type="Proteomes" id="UP001055439"/>
    </source>
</evidence>